<proteinExistence type="inferred from homology"/>
<keyword evidence="5" id="KW-1185">Reference proteome</keyword>
<dbReference type="PANTHER" id="PTHR43544:SF7">
    <property type="entry name" value="NADB-LER2"/>
    <property type="match status" value="1"/>
</dbReference>
<dbReference type="GO" id="GO:0016491">
    <property type="term" value="F:oxidoreductase activity"/>
    <property type="evidence" value="ECO:0007669"/>
    <property type="project" value="UniProtKB-KW"/>
</dbReference>
<dbReference type="OrthoDB" id="7289984at2759"/>
<dbReference type="SUPFAM" id="SSF51735">
    <property type="entry name" value="NAD(P)-binding Rossmann-fold domains"/>
    <property type="match status" value="1"/>
</dbReference>
<dbReference type="Proteomes" id="UP000006352">
    <property type="component" value="Unassembled WGS sequence"/>
</dbReference>
<dbReference type="PROSITE" id="PS00061">
    <property type="entry name" value="ADH_SHORT"/>
    <property type="match status" value="1"/>
</dbReference>
<dbReference type="InterPro" id="IPR002347">
    <property type="entry name" value="SDR_fam"/>
</dbReference>
<dbReference type="PANTHER" id="PTHR43544">
    <property type="entry name" value="SHORT-CHAIN DEHYDROGENASE/REDUCTASE"/>
    <property type="match status" value="1"/>
</dbReference>
<dbReference type="PRINTS" id="PR00081">
    <property type="entry name" value="GDHRDH"/>
</dbReference>
<name>J4ICC1_9APHY</name>
<evidence type="ECO:0000256" key="2">
    <source>
        <dbReference type="ARBA" id="ARBA00022857"/>
    </source>
</evidence>
<organism evidence="4 5">
    <name type="scientific">Fibroporia radiculosa</name>
    <dbReference type="NCBI Taxonomy" id="599839"/>
    <lineage>
        <taxon>Eukaryota</taxon>
        <taxon>Fungi</taxon>
        <taxon>Dikarya</taxon>
        <taxon>Basidiomycota</taxon>
        <taxon>Agaricomycotina</taxon>
        <taxon>Agaricomycetes</taxon>
        <taxon>Polyporales</taxon>
        <taxon>Fibroporiaceae</taxon>
        <taxon>Fibroporia</taxon>
    </lineage>
</organism>
<evidence type="ECO:0000313" key="4">
    <source>
        <dbReference type="EMBL" id="CCM06151.1"/>
    </source>
</evidence>
<dbReference type="CDD" id="cd05325">
    <property type="entry name" value="carb_red_sniffer_like_SDR_c"/>
    <property type="match status" value="1"/>
</dbReference>
<dbReference type="InterPro" id="IPR020904">
    <property type="entry name" value="Sc_DH/Rdtase_CS"/>
</dbReference>
<protein>
    <recommendedName>
        <fullName evidence="6">NAD(P)-binding protein</fullName>
    </recommendedName>
</protein>
<evidence type="ECO:0000313" key="5">
    <source>
        <dbReference type="Proteomes" id="UP000006352"/>
    </source>
</evidence>
<reference evidence="4 5" key="1">
    <citation type="journal article" date="2012" name="Appl. Environ. Microbiol.">
        <title>Short-read sequencing for genomic analysis of the brown rot fungus Fibroporia radiculosa.</title>
        <authorList>
            <person name="Tang J.D."/>
            <person name="Perkins A.D."/>
            <person name="Sonstegard T.S."/>
            <person name="Schroeder S.G."/>
            <person name="Burgess S.C."/>
            <person name="Diehl S.V."/>
        </authorList>
    </citation>
    <scope>NUCLEOTIDE SEQUENCE [LARGE SCALE GENOMIC DNA]</scope>
    <source>
        <strain evidence="4 5">TFFH 294</strain>
    </source>
</reference>
<evidence type="ECO:0008006" key="6">
    <source>
        <dbReference type="Google" id="ProtNLM"/>
    </source>
</evidence>
<dbReference type="RefSeq" id="XP_012185434.1">
    <property type="nucleotide sequence ID" value="XM_012330044.1"/>
</dbReference>
<dbReference type="EMBL" id="HE797228">
    <property type="protein sequence ID" value="CCM06151.1"/>
    <property type="molecule type" value="Genomic_DNA"/>
</dbReference>
<dbReference type="InterPro" id="IPR036291">
    <property type="entry name" value="NAD(P)-bd_dom_sf"/>
</dbReference>
<dbReference type="AlphaFoldDB" id="J4ICC1"/>
<accession>J4ICC1</accession>
<dbReference type="InterPro" id="IPR051468">
    <property type="entry name" value="Fungal_SecMetab_SDRs"/>
</dbReference>
<comment type="similarity">
    <text evidence="1">Belongs to the short-chain dehydrogenases/reductases (SDR) family.</text>
</comment>
<evidence type="ECO:0000256" key="1">
    <source>
        <dbReference type="ARBA" id="ARBA00006484"/>
    </source>
</evidence>
<dbReference type="GeneID" id="24102176"/>
<dbReference type="HOGENOM" id="CLU_010194_9_1_1"/>
<dbReference type="GO" id="GO:0005737">
    <property type="term" value="C:cytoplasm"/>
    <property type="evidence" value="ECO:0007669"/>
    <property type="project" value="TreeGrafter"/>
</dbReference>
<gene>
    <name evidence="4" type="ORF">FIBRA_09624</name>
</gene>
<keyword evidence="3" id="KW-0560">Oxidoreductase</keyword>
<dbReference type="Gene3D" id="3.40.50.720">
    <property type="entry name" value="NAD(P)-binding Rossmann-like Domain"/>
    <property type="match status" value="1"/>
</dbReference>
<evidence type="ECO:0000256" key="3">
    <source>
        <dbReference type="ARBA" id="ARBA00023002"/>
    </source>
</evidence>
<keyword evidence="2" id="KW-0521">NADP</keyword>
<dbReference type="FunCoup" id="J4ICC1">
    <property type="interactions" value="97"/>
</dbReference>
<dbReference type="Pfam" id="PF00106">
    <property type="entry name" value="adh_short"/>
    <property type="match status" value="1"/>
</dbReference>
<dbReference type="InParanoid" id="J4ICC1"/>
<sequence length="252" mass="27548">MPSHLITGASRGIGLGLVTELLRDPQNYVIAGARDPAGSKHLHELDAKYGSERLAIVQLDVTDAASVTRAVPEVEALLKPQGGGLDSLINNAGTACQALCDFDEINTDLAEEEFRINTVGSLRVTRAFLPMVRKGQWKKITFITSILGSLELAPEWEGLSNSYAISKAGLNMLARLWGARLRSEGITIILMHPGWVATELAEPIEHWMSKNHPEVPRITPDQCATGAVRVIKEAGLQETVQYYQWNGKMLPL</sequence>